<evidence type="ECO:0000259" key="5">
    <source>
        <dbReference type="PROSITE" id="PS50968"/>
    </source>
</evidence>
<dbReference type="NCBIfam" id="TIGR00527">
    <property type="entry name" value="gcvH"/>
    <property type="match status" value="1"/>
</dbReference>
<evidence type="ECO:0000313" key="6">
    <source>
        <dbReference type="EMBL" id="MBS1258550.1"/>
    </source>
</evidence>
<name>A0A941W5U1_9BACT</name>
<comment type="caution">
    <text evidence="6">The sequence shown here is derived from an EMBL/GenBank/DDBJ whole genome shotgun (WGS) entry which is preliminary data.</text>
</comment>
<dbReference type="GO" id="GO:0009249">
    <property type="term" value="P:protein lipoylation"/>
    <property type="evidence" value="ECO:0007669"/>
    <property type="project" value="TreeGrafter"/>
</dbReference>
<dbReference type="HAMAP" id="MF_00272">
    <property type="entry name" value="GcvH"/>
    <property type="match status" value="1"/>
</dbReference>
<dbReference type="NCBIfam" id="NF002270">
    <property type="entry name" value="PRK01202.1"/>
    <property type="match status" value="1"/>
</dbReference>
<dbReference type="Proteomes" id="UP000722750">
    <property type="component" value="Unassembled WGS sequence"/>
</dbReference>
<dbReference type="GO" id="GO:0019464">
    <property type="term" value="P:glycine decarboxylation via glycine cleavage system"/>
    <property type="evidence" value="ECO:0007669"/>
    <property type="project" value="UniProtKB-UniRule"/>
</dbReference>
<proteinExistence type="inferred from homology"/>
<accession>A0A941W5U1</accession>
<evidence type="ECO:0000256" key="1">
    <source>
        <dbReference type="ARBA" id="ARBA00009249"/>
    </source>
</evidence>
<dbReference type="Gene3D" id="2.40.50.100">
    <property type="match status" value="1"/>
</dbReference>
<keyword evidence="2 3" id="KW-0450">Lipoyl</keyword>
<dbReference type="PROSITE" id="PS50968">
    <property type="entry name" value="BIOTINYL_LIPOYL"/>
    <property type="match status" value="1"/>
</dbReference>
<dbReference type="CDD" id="cd06848">
    <property type="entry name" value="GCS_H"/>
    <property type="match status" value="1"/>
</dbReference>
<comment type="subunit">
    <text evidence="3">The glycine cleavage system is composed of four proteins: P, T, L and H.</text>
</comment>
<feature type="domain" description="Lipoyl-binding" evidence="5">
    <location>
        <begin position="23"/>
        <end position="105"/>
    </location>
</feature>
<comment type="function">
    <text evidence="3">The glycine cleavage system catalyzes the degradation of glycine. The H protein shuttles the methylamine group of glycine from the P protein to the T protein.</text>
</comment>
<dbReference type="InterPro" id="IPR002930">
    <property type="entry name" value="GCV_H"/>
</dbReference>
<evidence type="ECO:0000256" key="3">
    <source>
        <dbReference type="HAMAP-Rule" id="MF_00272"/>
    </source>
</evidence>
<dbReference type="PANTHER" id="PTHR11715:SF3">
    <property type="entry name" value="GLYCINE CLEAVAGE SYSTEM H PROTEIN-RELATED"/>
    <property type="match status" value="1"/>
</dbReference>
<comment type="cofactor">
    <cofactor evidence="3">
        <name>(R)-lipoate</name>
        <dbReference type="ChEBI" id="CHEBI:83088"/>
    </cofactor>
    <text evidence="3">Binds 1 lipoyl cofactor covalently.</text>
</comment>
<evidence type="ECO:0000313" key="7">
    <source>
        <dbReference type="Proteomes" id="UP000722750"/>
    </source>
</evidence>
<sequence length="128" mass="14356">MDCPEGLFYTKTHEWVKKEGDNKARIGITSHAQSELGDVVYVELPDLDRIVKAGTACTVVESVKAAYDIYAPVSGKVIETNSELENNPQLVNEDPYGKGWFSIIEMENPQELTKLLSNKDYEELCQSK</sequence>
<dbReference type="SUPFAM" id="SSF51230">
    <property type="entry name" value="Single hybrid motif"/>
    <property type="match status" value="1"/>
</dbReference>
<dbReference type="InterPro" id="IPR000089">
    <property type="entry name" value="Biotin_lipoyl"/>
</dbReference>
<dbReference type="GO" id="GO:0005960">
    <property type="term" value="C:glycine cleavage complex"/>
    <property type="evidence" value="ECO:0007669"/>
    <property type="project" value="InterPro"/>
</dbReference>
<evidence type="ECO:0000256" key="4">
    <source>
        <dbReference type="PIRSR" id="PIRSR617453-50"/>
    </source>
</evidence>
<dbReference type="InterPro" id="IPR017453">
    <property type="entry name" value="GCV_H_sub"/>
</dbReference>
<dbReference type="EMBL" id="JAANXD010000067">
    <property type="protein sequence ID" value="MBS1258550.1"/>
    <property type="molecule type" value="Genomic_DNA"/>
</dbReference>
<reference evidence="6" key="1">
    <citation type="journal article" date="2021" name="ISME J.">
        <title>Fine-scale metabolic discontinuity in a stratified prokaryote microbiome of a Red Sea deep halocline.</title>
        <authorList>
            <person name="Michoud G."/>
            <person name="Ngugi D.K."/>
            <person name="Barozzi A."/>
            <person name="Merlino G."/>
            <person name="Calleja M.L."/>
            <person name="Delgado-Huertas A."/>
            <person name="Moran X.A.G."/>
            <person name="Daffonchio D."/>
        </authorList>
    </citation>
    <scope>NUCLEOTIDE SEQUENCE</scope>
    <source>
        <strain evidence="6">SuakinDeep_MAG55_1</strain>
    </source>
</reference>
<comment type="similarity">
    <text evidence="1 3">Belongs to the GcvH family.</text>
</comment>
<dbReference type="AlphaFoldDB" id="A0A941W5U1"/>
<dbReference type="InterPro" id="IPR003016">
    <property type="entry name" value="2-oxoA_DH_lipoyl-BS"/>
</dbReference>
<dbReference type="PROSITE" id="PS00189">
    <property type="entry name" value="LIPOYL"/>
    <property type="match status" value="1"/>
</dbReference>
<dbReference type="Pfam" id="PF01597">
    <property type="entry name" value="GCV_H"/>
    <property type="match status" value="1"/>
</dbReference>
<organism evidence="6 7">
    <name type="scientific">Candidatus Scalindua arabica</name>
    <dbReference type="NCBI Taxonomy" id="1127984"/>
    <lineage>
        <taxon>Bacteria</taxon>
        <taxon>Pseudomonadati</taxon>
        <taxon>Planctomycetota</taxon>
        <taxon>Candidatus Brocadiia</taxon>
        <taxon>Candidatus Brocadiales</taxon>
        <taxon>Candidatus Scalinduaceae</taxon>
        <taxon>Candidatus Scalindua</taxon>
    </lineage>
</organism>
<protein>
    <recommendedName>
        <fullName evidence="3">Glycine cleavage system H protein</fullName>
    </recommendedName>
</protein>
<evidence type="ECO:0000256" key="2">
    <source>
        <dbReference type="ARBA" id="ARBA00022823"/>
    </source>
</evidence>
<feature type="modified residue" description="N6-lipoyllysine" evidence="3 4">
    <location>
        <position position="64"/>
    </location>
</feature>
<dbReference type="InterPro" id="IPR011053">
    <property type="entry name" value="Single_hybrid_motif"/>
</dbReference>
<dbReference type="PANTHER" id="PTHR11715">
    <property type="entry name" value="GLYCINE CLEAVAGE SYSTEM H PROTEIN"/>
    <property type="match status" value="1"/>
</dbReference>
<dbReference type="InterPro" id="IPR033753">
    <property type="entry name" value="GCV_H/Fam206"/>
</dbReference>
<dbReference type="GO" id="GO:0005829">
    <property type="term" value="C:cytosol"/>
    <property type="evidence" value="ECO:0007669"/>
    <property type="project" value="TreeGrafter"/>
</dbReference>
<gene>
    <name evidence="3" type="primary">gcvH</name>
    <name evidence="6" type="ORF">MAG551_01609</name>
</gene>